<organism evidence="7 8">
    <name type="scientific">Roseateles amylovorans</name>
    <dbReference type="NCBI Taxonomy" id="2978473"/>
    <lineage>
        <taxon>Bacteria</taxon>
        <taxon>Pseudomonadati</taxon>
        <taxon>Pseudomonadota</taxon>
        <taxon>Betaproteobacteria</taxon>
        <taxon>Burkholderiales</taxon>
        <taxon>Sphaerotilaceae</taxon>
        <taxon>Roseateles</taxon>
    </lineage>
</organism>
<name>A0ABY6B0G0_9BURK</name>
<dbReference type="Gene3D" id="3.40.50.2300">
    <property type="match status" value="1"/>
</dbReference>
<keyword evidence="4" id="KW-0904">Protein phosphatase</keyword>
<feature type="domain" description="Phosphotyrosine protein phosphatase I" evidence="6">
    <location>
        <begin position="2"/>
        <end position="149"/>
    </location>
</feature>
<comment type="similarity">
    <text evidence="1">Belongs to the low molecular weight phosphotyrosine protein phosphatase family.</text>
</comment>
<feature type="chain" id="PRO_5047273009" description="protein-tyrosine-phosphatase" evidence="5">
    <location>
        <begin position="21"/>
        <end position="158"/>
    </location>
</feature>
<dbReference type="PRINTS" id="PR00719">
    <property type="entry name" value="LMWPTPASE"/>
</dbReference>
<evidence type="ECO:0000256" key="2">
    <source>
        <dbReference type="ARBA" id="ARBA00013064"/>
    </source>
</evidence>
<keyword evidence="3" id="KW-0378">Hydrolase</keyword>
<keyword evidence="8" id="KW-1185">Reference proteome</keyword>
<evidence type="ECO:0000313" key="8">
    <source>
        <dbReference type="Proteomes" id="UP001064933"/>
    </source>
</evidence>
<dbReference type="PANTHER" id="PTHR11717">
    <property type="entry name" value="LOW MOLECULAR WEIGHT PROTEIN TYROSINE PHOSPHATASE"/>
    <property type="match status" value="1"/>
</dbReference>
<dbReference type="SUPFAM" id="SSF52788">
    <property type="entry name" value="Phosphotyrosine protein phosphatases I"/>
    <property type="match status" value="1"/>
</dbReference>
<evidence type="ECO:0000256" key="3">
    <source>
        <dbReference type="ARBA" id="ARBA00022801"/>
    </source>
</evidence>
<dbReference type="InterPro" id="IPR017867">
    <property type="entry name" value="Tyr_phospatase_low_mol_wt"/>
</dbReference>
<dbReference type="InterPro" id="IPR023485">
    <property type="entry name" value="Ptyr_pPase"/>
</dbReference>
<dbReference type="Pfam" id="PF01451">
    <property type="entry name" value="LMWPc"/>
    <property type="match status" value="1"/>
</dbReference>
<evidence type="ECO:0000256" key="1">
    <source>
        <dbReference type="ARBA" id="ARBA00011063"/>
    </source>
</evidence>
<dbReference type="SMART" id="SM00226">
    <property type="entry name" value="LMWPc"/>
    <property type="match status" value="1"/>
</dbReference>
<feature type="signal peptide" evidence="5">
    <location>
        <begin position="1"/>
        <end position="20"/>
    </location>
</feature>
<dbReference type="EC" id="3.1.3.48" evidence="2"/>
<proteinExistence type="inferred from homology"/>
<keyword evidence="5" id="KW-0732">Signal</keyword>
<dbReference type="InterPro" id="IPR036196">
    <property type="entry name" value="Ptyr_pPase_sf"/>
</dbReference>
<dbReference type="EMBL" id="CP104562">
    <property type="protein sequence ID" value="UXH78886.1"/>
    <property type="molecule type" value="Genomic_DNA"/>
</dbReference>
<gene>
    <name evidence="7" type="ORF">N4261_02790</name>
</gene>
<evidence type="ECO:0000259" key="6">
    <source>
        <dbReference type="SMART" id="SM00226"/>
    </source>
</evidence>
<dbReference type="CDD" id="cd16343">
    <property type="entry name" value="LMWPTP"/>
    <property type="match status" value="1"/>
</dbReference>
<accession>A0ABY6B0G0</accession>
<dbReference type="RefSeq" id="WP_261758717.1">
    <property type="nucleotide sequence ID" value="NZ_CP104562.2"/>
</dbReference>
<evidence type="ECO:0000256" key="5">
    <source>
        <dbReference type="SAM" id="SignalP"/>
    </source>
</evidence>
<dbReference type="InterPro" id="IPR050438">
    <property type="entry name" value="LMW_PTPase"/>
</dbReference>
<evidence type="ECO:0000256" key="4">
    <source>
        <dbReference type="ARBA" id="ARBA00022912"/>
    </source>
</evidence>
<sequence length="158" mass="17228">MTSLLLVCAANLCRSPMAEAVLRARAAPLGLTAVASAGVFASSRAAPVDRRAHQVLSSRGYALDKRWRSRRVRSEDFDTHDLILAMDRTVLRALRSMRPPVSPARIGLFLNGMTGLGLDEVPDPYYGATDGFALVLDLIEARVQTWPSEARAFSTDLD</sequence>
<evidence type="ECO:0000313" key="7">
    <source>
        <dbReference type="EMBL" id="UXH78886.1"/>
    </source>
</evidence>
<protein>
    <recommendedName>
        <fullName evidence="2">protein-tyrosine-phosphatase</fullName>
        <ecNumber evidence="2">3.1.3.48</ecNumber>
    </recommendedName>
</protein>
<dbReference type="PANTHER" id="PTHR11717:SF7">
    <property type="entry name" value="LOW MOLECULAR WEIGHT PHOSPHOTYROSINE PROTEIN PHOSPHATASE"/>
    <property type="match status" value="1"/>
</dbReference>
<dbReference type="Proteomes" id="UP001064933">
    <property type="component" value="Chromosome"/>
</dbReference>
<reference evidence="7" key="1">
    <citation type="submission" date="2022-10" db="EMBL/GenBank/DDBJ databases">
        <title>Characterization and whole genome sequencing of a new Roseateles species, isolated from fresh water.</title>
        <authorList>
            <person name="Guliayeva D.Y."/>
            <person name="Akhremchuk A.E."/>
            <person name="Sikolenko M.A."/>
            <person name="Valentovich L.N."/>
            <person name="Sidarenka A.V."/>
        </authorList>
    </citation>
    <scope>NUCLEOTIDE SEQUENCE</scope>
    <source>
        <strain evidence="7">BIM B-1768</strain>
    </source>
</reference>